<feature type="transmembrane region" description="Helical" evidence="11">
    <location>
        <begin position="135"/>
        <end position="156"/>
    </location>
</feature>
<dbReference type="Pfam" id="PF05208">
    <property type="entry name" value="ALG3"/>
    <property type="match status" value="1"/>
</dbReference>
<dbReference type="Gramene" id="EME32097">
    <property type="protein sequence ID" value="EME32097"/>
    <property type="gene ID" value="Gasu_08400"/>
</dbReference>
<feature type="transmembrane region" description="Helical" evidence="11">
    <location>
        <begin position="6"/>
        <end position="24"/>
    </location>
</feature>
<evidence type="ECO:0000256" key="9">
    <source>
        <dbReference type="ARBA" id="ARBA00023136"/>
    </source>
</evidence>
<keyword evidence="7" id="KW-0256">Endoplasmic reticulum</keyword>
<gene>
    <name evidence="12" type="ORF">Gasu_08400</name>
</gene>
<evidence type="ECO:0000313" key="12">
    <source>
        <dbReference type="EMBL" id="EME32097.1"/>
    </source>
</evidence>
<dbReference type="eggNOG" id="KOG2762">
    <property type="taxonomic scope" value="Eukaryota"/>
</dbReference>
<dbReference type="InterPro" id="IPR007873">
    <property type="entry name" value="Glycosyltransferase_ALG3"/>
</dbReference>
<protein>
    <recommendedName>
        <fullName evidence="3">dolichyl-P-Man:Man5GlcNAc2-PP-dolichol alpha-1,3-mannosyltransferase</fullName>
        <ecNumber evidence="3">2.4.1.258</ecNumber>
    </recommendedName>
</protein>
<dbReference type="EMBL" id="KB454488">
    <property type="protein sequence ID" value="EME32097.1"/>
    <property type="molecule type" value="Genomic_DNA"/>
</dbReference>
<evidence type="ECO:0000256" key="7">
    <source>
        <dbReference type="ARBA" id="ARBA00022824"/>
    </source>
</evidence>
<dbReference type="GO" id="GO:0005789">
    <property type="term" value="C:endoplasmic reticulum membrane"/>
    <property type="evidence" value="ECO:0007669"/>
    <property type="project" value="UniProtKB-SubCell"/>
</dbReference>
<dbReference type="PANTHER" id="PTHR12646:SF0">
    <property type="entry name" value="DOL-P-MAN:MAN(5)GLCNAC(2)-PP-DOL ALPHA-1,3-MANNOSYLTRANSFERASE"/>
    <property type="match status" value="1"/>
</dbReference>
<dbReference type="AlphaFoldDB" id="M2XPG2"/>
<feature type="transmembrane region" description="Helical" evidence="11">
    <location>
        <begin position="162"/>
        <end position="186"/>
    </location>
</feature>
<dbReference type="PANTHER" id="PTHR12646">
    <property type="entry name" value="NOT56 - RELATED"/>
    <property type="match status" value="1"/>
</dbReference>
<evidence type="ECO:0000313" key="13">
    <source>
        <dbReference type="Proteomes" id="UP000030680"/>
    </source>
</evidence>
<keyword evidence="6 11" id="KW-0812">Transmembrane</keyword>
<evidence type="ECO:0000256" key="6">
    <source>
        <dbReference type="ARBA" id="ARBA00022692"/>
    </source>
</evidence>
<feature type="transmembrane region" description="Helical" evidence="11">
    <location>
        <begin position="295"/>
        <end position="316"/>
    </location>
</feature>
<reference evidence="13" key="1">
    <citation type="journal article" date="2013" name="Science">
        <title>Gene transfer from bacteria and archaea facilitated evolution of an extremophilic eukaryote.</title>
        <authorList>
            <person name="Schonknecht G."/>
            <person name="Chen W.H."/>
            <person name="Ternes C.M."/>
            <person name="Barbier G.G."/>
            <person name="Shrestha R.P."/>
            <person name="Stanke M."/>
            <person name="Brautigam A."/>
            <person name="Baker B.J."/>
            <person name="Banfield J.F."/>
            <person name="Garavito R.M."/>
            <person name="Carr K."/>
            <person name="Wilkerson C."/>
            <person name="Rensing S.A."/>
            <person name="Gagneul D."/>
            <person name="Dickenson N.E."/>
            <person name="Oesterhelt C."/>
            <person name="Lercher M.J."/>
            <person name="Weber A.P."/>
        </authorList>
    </citation>
    <scope>NUCLEOTIDE SEQUENCE [LARGE SCALE GENOMIC DNA]</scope>
    <source>
        <strain evidence="13">074W</strain>
    </source>
</reference>
<comment type="subcellular location">
    <subcellularLocation>
        <location evidence="1">Endoplasmic reticulum membrane</location>
        <topology evidence="1">Multi-pass membrane protein</topology>
    </subcellularLocation>
</comment>
<feature type="transmembrane region" description="Helical" evidence="11">
    <location>
        <begin position="82"/>
        <end position="106"/>
    </location>
</feature>
<proteinExistence type="predicted"/>
<dbReference type="OMA" id="DWETYMI"/>
<organism evidence="12 13">
    <name type="scientific">Galdieria sulphuraria</name>
    <name type="common">Red alga</name>
    <dbReference type="NCBI Taxonomy" id="130081"/>
    <lineage>
        <taxon>Eukaryota</taxon>
        <taxon>Rhodophyta</taxon>
        <taxon>Bangiophyceae</taxon>
        <taxon>Galdieriales</taxon>
        <taxon>Galdieriaceae</taxon>
        <taxon>Galdieria</taxon>
    </lineage>
</organism>
<dbReference type="GeneID" id="17090697"/>
<keyword evidence="8 11" id="KW-1133">Transmembrane helix</keyword>
<evidence type="ECO:0000256" key="4">
    <source>
        <dbReference type="ARBA" id="ARBA00022676"/>
    </source>
</evidence>
<evidence type="ECO:0000256" key="11">
    <source>
        <dbReference type="SAM" id="Phobius"/>
    </source>
</evidence>
<dbReference type="OrthoDB" id="20028at2759"/>
<accession>M2XPG2</accession>
<keyword evidence="4 12" id="KW-0328">Glycosyltransferase</keyword>
<comment type="pathway">
    <text evidence="2">Protein modification; protein glycosylation.</text>
</comment>
<name>M2XPG2_GALSU</name>
<evidence type="ECO:0000256" key="2">
    <source>
        <dbReference type="ARBA" id="ARBA00004922"/>
    </source>
</evidence>
<dbReference type="Proteomes" id="UP000030680">
    <property type="component" value="Unassembled WGS sequence"/>
</dbReference>
<evidence type="ECO:0000256" key="1">
    <source>
        <dbReference type="ARBA" id="ARBA00004477"/>
    </source>
</evidence>
<dbReference type="STRING" id="130081.M2XPG2"/>
<evidence type="ECO:0000256" key="5">
    <source>
        <dbReference type="ARBA" id="ARBA00022679"/>
    </source>
</evidence>
<comment type="catalytic activity">
    <reaction evidence="10">
        <text>an alpha-D-Man-(1-&gt;2)-alpha-D-Man-(1-&gt;2)-alpha-D-Man-(1-&gt;3)-[alpha-D-Man-(1-&gt;6)]-beta-D-Man-(1-&gt;4)-beta-D-GlcNAc-(1-&gt;4)-alpha-D-GlcNAc-diphospho-di-trans,poly-cis-dolichol + a di-trans,poly-cis-dolichyl beta-D-mannosyl phosphate = an alpha-D-Man-(1-&gt;2)-alpha-D-Man-(1-&gt;2)-alpha-D-Man-(1-&gt;3)-[alpha-D-Man-(1-&gt;3)-alpha-D-Man-(1-&gt;6)]-beta-D-Man-(1-&gt;4)-beta-D-GlcNAc-(1-&gt;4)-alpha-D-GlcNAc-diphospho-di-trans,poly-cis-dolichol + a di-trans,poly-cis-dolichyl phosphate + H(+)</text>
        <dbReference type="Rhea" id="RHEA:29527"/>
        <dbReference type="Rhea" id="RHEA-COMP:19498"/>
        <dbReference type="Rhea" id="RHEA-COMP:19501"/>
        <dbReference type="Rhea" id="RHEA-COMP:19516"/>
        <dbReference type="Rhea" id="RHEA-COMP:19517"/>
        <dbReference type="ChEBI" id="CHEBI:15378"/>
        <dbReference type="ChEBI" id="CHEBI:57683"/>
        <dbReference type="ChEBI" id="CHEBI:58211"/>
        <dbReference type="ChEBI" id="CHEBI:132515"/>
        <dbReference type="ChEBI" id="CHEBI:132516"/>
        <dbReference type="EC" id="2.4.1.258"/>
    </reaction>
    <physiologicalReaction direction="left-to-right" evidence="10">
        <dbReference type="Rhea" id="RHEA:29528"/>
    </physiologicalReaction>
</comment>
<feature type="transmembrane region" description="Helical" evidence="11">
    <location>
        <begin position="195"/>
        <end position="214"/>
    </location>
</feature>
<keyword evidence="13" id="KW-1185">Reference proteome</keyword>
<evidence type="ECO:0000256" key="10">
    <source>
        <dbReference type="ARBA" id="ARBA00049506"/>
    </source>
</evidence>
<feature type="transmembrane region" description="Helical" evidence="11">
    <location>
        <begin position="251"/>
        <end position="268"/>
    </location>
</feature>
<evidence type="ECO:0000256" key="3">
    <source>
        <dbReference type="ARBA" id="ARBA00011964"/>
    </source>
</evidence>
<dbReference type="RefSeq" id="XP_005708617.1">
    <property type="nucleotide sequence ID" value="XM_005708560.1"/>
</dbReference>
<evidence type="ECO:0000256" key="8">
    <source>
        <dbReference type="ARBA" id="ARBA00022989"/>
    </source>
</evidence>
<dbReference type="GO" id="GO:0052925">
    <property type="term" value="F:dol-P-Man:Man(5)GlcNAc(2)-PP-Dol alpha-1,3-mannosyltransferase activity"/>
    <property type="evidence" value="ECO:0007669"/>
    <property type="project" value="UniProtKB-EC"/>
</dbReference>
<dbReference type="KEGG" id="gsl:Gasu_08400"/>
<keyword evidence="5 12" id="KW-0808">Transferase</keyword>
<sequence>MKLKLAILFCFLDLLVGVGVIYYVPFTEIDFQTYLQQVYQVFFEGKRDYSQIRGDTGPLVYPAGFLFIYRLFYAISNGGSNLFPVQVCFAFIHSATLCTVCSIFIYCKLDTKEFLFCCMPLLFSRRVMSIHVLRLFNDAFVTFLSYLSVLLFVSRHHFVACIVYSLAVSVKMSALLYAPAVLIVLLESFCWKQTFLYVVLCGAVQFLVGLRFLWHHPISYISKAFEFHRVFLYEWTVNWKFLPEHMFQHPLWSLVLLSSHILVLYIWYKRVVRNLFTTLQKMCQEKCFVKQRNVILGRGIVTVLFQCQLIGIVFARSIHYQFYTWYFHSLPWILYSLGIHLRQG</sequence>
<dbReference type="EC" id="2.4.1.258" evidence="3"/>
<keyword evidence="9 11" id="KW-0472">Membrane</keyword>